<evidence type="ECO:0000259" key="1">
    <source>
        <dbReference type="Pfam" id="PF01712"/>
    </source>
</evidence>
<dbReference type="InterPro" id="IPR050566">
    <property type="entry name" value="Deoxyribonucleoside_kinase"/>
</dbReference>
<dbReference type="PIRSF" id="PIRSF000705">
    <property type="entry name" value="DNK"/>
    <property type="match status" value="1"/>
</dbReference>
<dbReference type="PANTHER" id="PTHR10513:SF35">
    <property type="entry name" value="DEOXYADENOSINE KINASE"/>
    <property type="match status" value="1"/>
</dbReference>
<dbReference type="InterPro" id="IPR027417">
    <property type="entry name" value="P-loop_NTPase"/>
</dbReference>
<protein>
    <recommendedName>
        <fullName evidence="1">Deoxynucleoside kinase domain-containing protein</fullName>
    </recommendedName>
</protein>
<dbReference type="PANTHER" id="PTHR10513">
    <property type="entry name" value="DEOXYNUCLEOSIDE KINASE"/>
    <property type="match status" value="1"/>
</dbReference>
<dbReference type="GO" id="GO:0005524">
    <property type="term" value="F:ATP binding"/>
    <property type="evidence" value="ECO:0007669"/>
    <property type="project" value="InterPro"/>
</dbReference>
<sequence length="235" mass="27472">MTRPLLISIEGNIGAGKTTILKMISDMYSTSQDKIVFLKEPVELWYNIKDESGKTMLENFYENPKKNAFAFQIMACVTRTSIIKNAMKEHKNCEIVLCERSIEADSKIFAKMLYDDGLMSKMEHSIYMLLYNENIADYSVDGIIYISTNPDKCYERVQKRNREGESNIEMDYLVKCDKYHMDWLLDDHIDNNSNILELDTSKDIDILNPKQYQFWVNKISSFIDDVKKGKMEKEN</sequence>
<dbReference type="SUPFAM" id="SSF52540">
    <property type="entry name" value="P-loop containing nucleoside triphosphate hydrolases"/>
    <property type="match status" value="1"/>
</dbReference>
<dbReference type="AlphaFoldDB" id="A0A6C0AU65"/>
<accession>A0A6C0AU65</accession>
<organism evidence="2">
    <name type="scientific">viral metagenome</name>
    <dbReference type="NCBI Taxonomy" id="1070528"/>
    <lineage>
        <taxon>unclassified sequences</taxon>
        <taxon>metagenomes</taxon>
        <taxon>organismal metagenomes</taxon>
    </lineage>
</organism>
<dbReference type="GO" id="GO:0005737">
    <property type="term" value="C:cytoplasm"/>
    <property type="evidence" value="ECO:0007669"/>
    <property type="project" value="TreeGrafter"/>
</dbReference>
<proteinExistence type="predicted"/>
<dbReference type="InterPro" id="IPR002624">
    <property type="entry name" value="DCK/DGK"/>
</dbReference>
<name>A0A6C0AU65_9ZZZZ</name>
<evidence type="ECO:0000313" key="2">
    <source>
        <dbReference type="EMBL" id="QHS83477.1"/>
    </source>
</evidence>
<feature type="domain" description="Deoxynucleoside kinase" evidence="1">
    <location>
        <begin position="7"/>
        <end position="223"/>
    </location>
</feature>
<dbReference type="GO" id="GO:0019136">
    <property type="term" value="F:deoxynucleoside kinase activity"/>
    <property type="evidence" value="ECO:0007669"/>
    <property type="project" value="InterPro"/>
</dbReference>
<dbReference type="EMBL" id="MN738757">
    <property type="protein sequence ID" value="QHS83477.1"/>
    <property type="molecule type" value="Genomic_DNA"/>
</dbReference>
<dbReference type="Pfam" id="PF01712">
    <property type="entry name" value="dNK"/>
    <property type="match status" value="1"/>
</dbReference>
<dbReference type="CDD" id="cd01673">
    <property type="entry name" value="dNK"/>
    <property type="match status" value="1"/>
</dbReference>
<dbReference type="InterPro" id="IPR031314">
    <property type="entry name" value="DNK_dom"/>
</dbReference>
<dbReference type="Gene3D" id="3.40.50.300">
    <property type="entry name" value="P-loop containing nucleotide triphosphate hydrolases"/>
    <property type="match status" value="1"/>
</dbReference>
<reference evidence="2" key="1">
    <citation type="journal article" date="2020" name="Nature">
        <title>Giant virus diversity and host interactions through global metagenomics.</title>
        <authorList>
            <person name="Schulz F."/>
            <person name="Roux S."/>
            <person name="Paez-Espino D."/>
            <person name="Jungbluth S."/>
            <person name="Walsh D.A."/>
            <person name="Denef V.J."/>
            <person name="McMahon K.D."/>
            <person name="Konstantinidis K.T."/>
            <person name="Eloe-Fadrosh E.A."/>
            <person name="Kyrpides N.C."/>
            <person name="Woyke T."/>
        </authorList>
    </citation>
    <scope>NUCLEOTIDE SEQUENCE</scope>
    <source>
        <strain evidence="2">GVMAG-S-ERX555943-30</strain>
    </source>
</reference>